<feature type="signal peptide" evidence="2">
    <location>
        <begin position="1"/>
        <end position="19"/>
    </location>
</feature>
<feature type="region of interest" description="Disordered" evidence="1">
    <location>
        <begin position="39"/>
        <end position="76"/>
    </location>
</feature>
<feature type="compositionally biased region" description="Polar residues" evidence="1">
    <location>
        <begin position="123"/>
        <end position="134"/>
    </location>
</feature>
<accession>A0A8J2JDG7</accession>
<name>A0A8J2JDG7_9HEXA</name>
<organism evidence="3 4">
    <name type="scientific">Allacma fusca</name>
    <dbReference type="NCBI Taxonomy" id="39272"/>
    <lineage>
        <taxon>Eukaryota</taxon>
        <taxon>Metazoa</taxon>
        <taxon>Ecdysozoa</taxon>
        <taxon>Arthropoda</taxon>
        <taxon>Hexapoda</taxon>
        <taxon>Collembola</taxon>
        <taxon>Symphypleona</taxon>
        <taxon>Sminthuridae</taxon>
        <taxon>Allacma</taxon>
    </lineage>
</organism>
<feature type="chain" id="PRO_5035218792" evidence="2">
    <location>
        <begin position="20"/>
        <end position="214"/>
    </location>
</feature>
<feature type="compositionally biased region" description="Low complexity" evidence="1">
    <location>
        <begin position="102"/>
        <end position="122"/>
    </location>
</feature>
<comment type="caution">
    <text evidence="3">The sequence shown here is derived from an EMBL/GenBank/DDBJ whole genome shotgun (WGS) entry which is preliminary data.</text>
</comment>
<evidence type="ECO:0000256" key="1">
    <source>
        <dbReference type="SAM" id="MobiDB-lite"/>
    </source>
</evidence>
<protein>
    <submittedName>
        <fullName evidence="3">Uncharacterized protein</fullName>
    </submittedName>
</protein>
<feature type="region of interest" description="Disordered" evidence="1">
    <location>
        <begin position="95"/>
        <end position="214"/>
    </location>
</feature>
<gene>
    <name evidence="3" type="ORF">AFUS01_LOCUS1633</name>
</gene>
<evidence type="ECO:0000313" key="3">
    <source>
        <dbReference type="EMBL" id="CAG7665725.1"/>
    </source>
</evidence>
<dbReference type="Proteomes" id="UP000708208">
    <property type="component" value="Unassembled WGS sequence"/>
</dbReference>
<keyword evidence="2" id="KW-0732">Signal</keyword>
<reference evidence="3" key="1">
    <citation type="submission" date="2021-06" db="EMBL/GenBank/DDBJ databases">
        <authorList>
            <person name="Hodson N. C."/>
            <person name="Mongue J. A."/>
            <person name="Jaron S. K."/>
        </authorList>
    </citation>
    <scope>NUCLEOTIDE SEQUENCE</scope>
</reference>
<feature type="compositionally biased region" description="Low complexity" evidence="1">
    <location>
        <begin position="141"/>
        <end position="167"/>
    </location>
</feature>
<proteinExistence type="predicted"/>
<dbReference type="EMBL" id="CAJVCH010009065">
    <property type="protein sequence ID" value="CAG7665725.1"/>
    <property type="molecule type" value="Genomic_DNA"/>
</dbReference>
<evidence type="ECO:0000256" key="2">
    <source>
        <dbReference type="SAM" id="SignalP"/>
    </source>
</evidence>
<evidence type="ECO:0000313" key="4">
    <source>
        <dbReference type="Proteomes" id="UP000708208"/>
    </source>
</evidence>
<keyword evidence="4" id="KW-1185">Reference proteome</keyword>
<sequence length="214" mass="22639">MALLKLVILLSCISTVVISENATATSCKNCTAEKTTKKKSEISDDAVAIDADPMFSPSGEYGINPPSGTEHNGYDDLNTNPYVYGVIDDKGSYGRPHGNPLSYSAPSGSNGYGYNNSNPASSHTNDNATAPTGTSDDDIVIIDNPDISNTKPSNNSPSNSYGNPNPSEDSSYGRPNPGIDVPTFHNGYGYPNSPNGDKTEYGYPNDVYNSNNGY</sequence>
<dbReference type="AlphaFoldDB" id="A0A8J2JDG7"/>